<proteinExistence type="predicted"/>
<evidence type="ECO:0000313" key="1">
    <source>
        <dbReference type="EMBL" id="DAE26818.1"/>
    </source>
</evidence>
<name>A0A8S5R6N1_9VIRU</name>
<accession>A0A8S5R6N1</accession>
<protein>
    <submittedName>
        <fullName evidence="1">Uncharacterized protein</fullName>
    </submittedName>
</protein>
<reference evidence="1" key="1">
    <citation type="journal article" date="2021" name="Proc. Natl. Acad. Sci. U.S.A.">
        <title>A Catalog of Tens of Thousands of Viruses from Human Metagenomes Reveals Hidden Associations with Chronic Diseases.</title>
        <authorList>
            <person name="Tisza M.J."/>
            <person name="Buck C.B."/>
        </authorList>
    </citation>
    <scope>NUCLEOTIDE SEQUENCE</scope>
    <source>
        <strain evidence="1">CtCsQ3</strain>
    </source>
</reference>
<organism evidence="1">
    <name type="scientific">virus sp. ctCsQ3</name>
    <dbReference type="NCBI Taxonomy" id="2826794"/>
    <lineage>
        <taxon>Viruses</taxon>
    </lineage>
</organism>
<sequence length="111" mass="12539">MTSILEHSFNFNGFNCYVILRHMGKSAYRCGYVQVSKRLPINTASINCHGGITYAHKEAPSPLEIDDKSKWYIGFDCAHAFDTTDFWTVSRVSDELRQIVGQILSGESEES</sequence>
<dbReference type="EMBL" id="BK015823">
    <property type="protein sequence ID" value="DAE26818.1"/>
    <property type="molecule type" value="Genomic_DNA"/>
</dbReference>